<dbReference type="InterPro" id="IPR023214">
    <property type="entry name" value="HAD_sf"/>
</dbReference>
<evidence type="ECO:0000259" key="1">
    <source>
        <dbReference type="Pfam" id="PF05116"/>
    </source>
</evidence>
<dbReference type="GO" id="GO:0016787">
    <property type="term" value="F:hydrolase activity"/>
    <property type="evidence" value="ECO:0007669"/>
    <property type="project" value="UniProtKB-KW"/>
</dbReference>
<keyword evidence="2" id="KW-0378">Hydrolase</keyword>
<dbReference type="RefSeq" id="WP_141448832.1">
    <property type="nucleotide sequence ID" value="NZ_CP041217.1"/>
</dbReference>
<name>A0A4Y6V0H6_SACBS</name>
<dbReference type="Gene3D" id="3.40.50.1000">
    <property type="entry name" value="HAD superfamily/HAD-like"/>
    <property type="match status" value="2"/>
</dbReference>
<dbReference type="KEGG" id="saca:FFV09_16400"/>
<organism evidence="2 3">
    <name type="scientific">Saccharibacillus brassicae</name>
    <dbReference type="NCBI Taxonomy" id="2583377"/>
    <lineage>
        <taxon>Bacteria</taxon>
        <taxon>Bacillati</taxon>
        <taxon>Bacillota</taxon>
        <taxon>Bacilli</taxon>
        <taxon>Bacillales</taxon>
        <taxon>Paenibacillaceae</taxon>
        <taxon>Saccharibacillus</taxon>
    </lineage>
</organism>
<feature type="domain" description="Sucrose phosphatase-like" evidence="1">
    <location>
        <begin position="50"/>
        <end position="224"/>
    </location>
</feature>
<gene>
    <name evidence="2" type="ORF">FFV09_16400</name>
</gene>
<dbReference type="Proteomes" id="UP000316968">
    <property type="component" value="Chromosome"/>
</dbReference>
<dbReference type="Pfam" id="PF05116">
    <property type="entry name" value="S6PP"/>
    <property type="match status" value="1"/>
</dbReference>
<proteinExistence type="predicted"/>
<dbReference type="OrthoDB" id="1666512at2"/>
<dbReference type="PIRSF" id="PIRSF030802">
    <property type="entry name" value="UCP030802"/>
    <property type="match status" value="1"/>
</dbReference>
<reference evidence="2 3" key="1">
    <citation type="submission" date="2019-06" db="EMBL/GenBank/DDBJ databases">
        <title>Saccharibacillus brassicae sp. nov., an endophytic bacterium isolated from Chinese cabbage seeds (Brassica pekinensis).</title>
        <authorList>
            <person name="Jiang L."/>
            <person name="Lee J."/>
            <person name="Kim S.W."/>
        </authorList>
    </citation>
    <scope>NUCLEOTIDE SEQUENCE [LARGE SCALE GENOMIC DNA]</scope>
    <source>
        <strain evidence="3">KCTC 43072 / ATSA2</strain>
    </source>
</reference>
<dbReference type="InterPro" id="IPR006380">
    <property type="entry name" value="SPP-like_dom"/>
</dbReference>
<dbReference type="EMBL" id="CP041217">
    <property type="protein sequence ID" value="QDH22288.1"/>
    <property type="molecule type" value="Genomic_DNA"/>
</dbReference>
<evidence type="ECO:0000313" key="2">
    <source>
        <dbReference type="EMBL" id="QDH22288.1"/>
    </source>
</evidence>
<dbReference type="AlphaFoldDB" id="A0A4Y6V0H6"/>
<protein>
    <submittedName>
        <fullName evidence="2">Hydrolase</fullName>
    </submittedName>
</protein>
<keyword evidence="3" id="KW-1185">Reference proteome</keyword>
<dbReference type="InterPro" id="IPR024197">
    <property type="entry name" value="TPP-like"/>
</dbReference>
<accession>A0A4Y6V0H6</accession>
<evidence type="ECO:0000313" key="3">
    <source>
        <dbReference type="Proteomes" id="UP000316968"/>
    </source>
</evidence>
<sequence length="277" mass="30720">MIFASDLDRTLIYSKKAMGPNFEAADVIPVELYQGEHISFMSPETARLLVELAKTTLFVPVTTRTIEQYERIFYIRETFNPKYAVTSNGGNVLVDGVPDPDWQRHVAEALSRSEHADKVIEAFGRISSPEWVKSYRHSDSLFFSIILDRDNMPLDAVEEFRAELAGMRWNLSVQGRKMYLVPDGVSKGDGLLHVKKLSGASRIAASGDSLLDESLLKAADYAIVPRHGEIYAAHMESGVYAFTERDGMGAAEDLIAKIAEWFALPAAESGLASGEKR</sequence>
<dbReference type="SUPFAM" id="SSF56784">
    <property type="entry name" value="HAD-like"/>
    <property type="match status" value="1"/>
</dbReference>
<dbReference type="InterPro" id="IPR036412">
    <property type="entry name" value="HAD-like_sf"/>
</dbReference>